<evidence type="ECO:0000313" key="1">
    <source>
        <dbReference type="EMBL" id="AHZ09639.1"/>
    </source>
</evidence>
<dbReference type="KEGG" id="vg:19526505"/>
<name>A0A024AZA4_9CAUD</name>
<evidence type="ECO:0000313" key="2">
    <source>
        <dbReference type="Proteomes" id="UP000026902"/>
    </source>
</evidence>
<protein>
    <submittedName>
        <fullName evidence="1">Uncharacterized protein</fullName>
    </submittedName>
</protein>
<dbReference type="GeneID" id="19526505"/>
<keyword evidence="2" id="KW-1185">Reference proteome</keyword>
<accession>A0A024AZA4</accession>
<dbReference type="EMBL" id="KJ489397">
    <property type="protein sequence ID" value="AHZ09639.1"/>
    <property type="molecule type" value="Genomic_DNA"/>
</dbReference>
<organism evidence="1 2">
    <name type="scientific">Bacillus phage CAM003</name>
    <dbReference type="NCBI Taxonomy" id="1486657"/>
    <lineage>
        <taxon>Viruses</taxon>
        <taxon>Duplodnaviria</taxon>
        <taxon>Heunggongvirae</taxon>
        <taxon>Uroviricota</taxon>
        <taxon>Caudoviricetes</taxon>
        <taxon>Herelleviridae</taxon>
        <taxon>Bastillevirinae</taxon>
        <taxon>Bastillevirus</taxon>
        <taxon>Bastillevirus CAM003</taxon>
    </lineage>
</organism>
<dbReference type="Proteomes" id="UP000026902">
    <property type="component" value="Segment"/>
</dbReference>
<proteinExistence type="predicted"/>
<dbReference type="RefSeq" id="YP_009037105.1">
    <property type="nucleotide sequence ID" value="NC_024216.1"/>
</dbReference>
<sequence>MSIPITDTSYEKLAYERLSTLDERVQALLDGKTIIIREFEKFEGADVVVRLNRDEVRGYALTQISYDIARDKDEKRFWRTFNVGLLDLAVLDVYVVTDTSVFLETNKYKIGDIVEYVSEEGGKDIALIIGIYRSKDPNTPNTYAYQLSREPNFLYKEDVVTPSKGRI</sequence>
<reference evidence="2" key="1">
    <citation type="submission" date="2014-09" db="EMBL/GenBank/DDBJ databases">
        <authorList>
            <person name="Sauder A.B."/>
            <person name="McKenzie Q.R."/>
            <person name="Temple L.M."/>
            <person name="Alexis B.K."/>
            <person name="Al-Atrache Z."/>
            <person name="Lewis L.O."/>
            <person name="Loesser-Casey K.E."/>
            <person name="Mitchell K.J."/>
        </authorList>
    </citation>
    <scope>NUCLEOTIDE SEQUENCE [LARGE SCALE GENOMIC DNA]</scope>
</reference>